<accession>A0ABY3QB14</accession>
<name>A0ABY3QB14_9BRAD</name>
<organism evidence="1 2">
    <name type="scientific">Bradyrhizobium barranii</name>
    <dbReference type="NCBI Taxonomy" id="2992140"/>
    <lineage>
        <taxon>Bacteria</taxon>
        <taxon>Pseudomonadati</taxon>
        <taxon>Pseudomonadota</taxon>
        <taxon>Alphaproteobacteria</taxon>
        <taxon>Hyphomicrobiales</taxon>
        <taxon>Nitrobacteraceae</taxon>
        <taxon>Bradyrhizobium</taxon>
    </lineage>
</organism>
<evidence type="ECO:0000313" key="2">
    <source>
        <dbReference type="Proteomes" id="UP001430990"/>
    </source>
</evidence>
<proteinExistence type="predicted"/>
<protein>
    <submittedName>
        <fullName evidence="1">Transcriptional regulator</fullName>
    </submittedName>
</protein>
<dbReference type="Proteomes" id="UP001430990">
    <property type="component" value="Chromosome"/>
</dbReference>
<dbReference type="EMBL" id="CP088100">
    <property type="protein sequence ID" value="UFW82988.1"/>
    <property type="molecule type" value="Genomic_DNA"/>
</dbReference>
<dbReference type="RefSeq" id="WP_231141982.1">
    <property type="nucleotide sequence ID" value="NZ_CP088100.1"/>
</dbReference>
<reference evidence="1" key="1">
    <citation type="submission" date="2021-11" db="EMBL/GenBank/DDBJ databases">
        <title>Australian commercial rhizobial inoculants.</title>
        <authorList>
            <person name="Kohlmeier M.G."/>
            <person name="O'Hara G.W."/>
            <person name="Colombi E."/>
            <person name="Ramsay J.P."/>
            <person name="Terpolilli J."/>
        </authorList>
    </citation>
    <scope>NUCLEOTIDE SEQUENCE</scope>
    <source>
        <strain evidence="1">CC829</strain>
    </source>
</reference>
<keyword evidence="2" id="KW-1185">Reference proteome</keyword>
<evidence type="ECO:0000313" key="1">
    <source>
        <dbReference type="EMBL" id="UFW82988.1"/>
    </source>
</evidence>
<gene>
    <name evidence="1" type="ORF">BjapCC829_23675</name>
</gene>
<sequence length="58" mass="6657">MESFTVQEFCAAEKISRNLFYKLQARGEGPQTYLVGANRRISREAYIAWRTAREAEAA</sequence>